<name>A0A7S8HCN1_9HYPH</name>
<dbReference type="InterPro" id="IPR040442">
    <property type="entry name" value="Pyrv_kinase-like_dom_sf"/>
</dbReference>
<evidence type="ECO:0000313" key="9">
    <source>
        <dbReference type="Proteomes" id="UP000593594"/>
    </source>
</evidence>
<proteinExistence type="inferred from homology"/>
<dbReference type="GO" id="GO:0046872">
    <property type="term" value="F:metal ion binding"/>
    <property type="evidence" value="ECO:0007669"/>
    <property type="project" value="UniProtKB-KW"/>
</dbReference>
<dbReference type="EMBL" id="CP058214">
    <property type="protein sequence ID" value="QPC43770.1"/>
    <property type="molecule type" value="Genomic_DNA"/>
</dbReference>
<dbReference type="GO" id="GO:0016832">
    <property type="term" value="F:aldehyde-lyase activity"/>
    <property type="evidence" value="ECO:0007669"/>
    <property type="project" value="TreeGrafter"/>
</dbReference>
<accession>A0A7S8HCN1</accession>
<gene>
    <name evidence="8" type="ORF">HW532_14395</name>
</gene>
<evidence type="ECO:0000256" key="4">
    <source>
        <dbReference type="ARBA" id="ARBA00023239"/>
    </source>
</evidence>
<keyword evidence="4 8" id="KW-0456">Lyase</keyword>
<reference evidence="8 9" key="1">
    <citation type="submission" date="2020-06" db="EMBL/GenBank/DDBJ databases">
        <title>Genome sequence of 2 isolates from Red Sea Mangroves.</title>
        <authorList>
            <person name="Sefrji F."/>
            <person name="Michoud G."/>
            <person name="Merlino G."/>
            <person name="Daffonchio D."/>
        </authorList>
    </citation>
    <scope>NUCLEOTIDE SEQUENCE [LARGE SCALE GENOMIC DNA]</scope>
    <source>
        <strain evidence="8 9">R1DC25</strain>
    </source>
</reference>
<keyword evidence="5" id="KW-0670">Pyruvate</keyword>
<dbReference type="FunFam" id="3.20.20.60:FF:000004">
    <property type="entry name" value="5-keto-4-deoxy-D-glucarate aldolase"/>
    <property type="match status" value="1"/>
</dbReference>
<dbReference type="InterPro" id="IPR005000">
    <property type="entry name" value="Aldolase/citrate-lyase_domain"/>
</dbReference>
<evidence type="ECO:0000256" key="1">
    <source>
        <dbReference type="ARBA" id="ARBA00001968"/>
    </source>
</evidence>
<protein>
    <submittedName>
        <fullName evidence="8">HpcH/HpaI aldolase/citrate lyase family protein</fullName>
    </submittedName>
</protein>
<dbReference type="PANTHER" id="PTHR30502:SF4">
    <property type="entry name" value="5-KETO-4-DEOXY-D-GLUCARATE ALDOLASE"/>
    <property type="match status" value="1"/>
</dbReference>
<keyword evidence="9" id="KW-1185">Reference proteome</keyword>
<dbReference type="KEGG" id="kmn:HW532_14395"/>
<dbReference type="Proteomes" id="UP000593594">
    <property type="component" value="Chromosome"/>
</dbReference>
<evidence type="ECO:0000256" key="5">
    <source>
        <dbReference type="ARBA" id="ARBA00023317"/>
    </source>
</evidence>
<dbReference type="GO" id="GO:0005737">
    <property type="term" value="C:cytoplasm"/>
    <property type="evidence" value="ECO:0007669"/>
    <property type="project" value="UniProtKB-ARBA"/>
</dbReference>
<dbReference type="PANTHER" id="PTHR30502">
    <property type="entry name" value="2-KETO-3-DEOXY-L-RHAMNONATE ALDOLASE"/>
    <property type="match status" value="1"/>
</dbReference>
<comment type="similarity">
    <text evidence="2">Belongs to the HpcH/HpaI aldolase family.</text>
</comment>
<dbReference type="Gene3D" id="3.20.20.60">
    <property type="entry name" value="Phosphoenolpyruvate-binding domains"/>
    <property type="match status" value="1"/>
</dbReference>
<organism evidence="8 9">
    <name type="scientific">Kaustia mangrovi</name>
    <dbReference type="NCBI Taxonomy" id="2593653"/>
    <lineage>
        <taxon>Bacteria</taxon>
        <taxon>Pseudomonadati</taxon>
        <taxon>Pseudomonadota</taxon>
        <taxon>Alphaproteobacteria</taxon>
        <taxon>Hyphomicrobiales</taxon>
        <taxon>Parvibaculaceae</taxon>
        <taxon>Kaustia</taxon>
    </lineage>
</organism>
<evidence type="ECO:0000256" key="6">
    <source>
        <dbReference type="ARBA" id="ARBA00045074"/>
    </source>
</evidence>
<evidence type="ECO:0000259" key="7">
    <source>
        <dbReference type="Pfam" id="PF03328"/>
    </source>
</evidence>
<dbReference type="Pfam" id="PF03328">
    <property type="entry name" value="HpcH_HpaI"/>
    <property type="match status" value="1"/>
</dbReference>
<evidence type="ECO:0000256" key="2">
    <source>
        <dbReference type="ARBA" id="ARBA00005568"/>
    </source>
</evidence>
<comment type="cofactor">
    <cofactor evidence="1">
        <name>a divalent metal cation</name>
        <dbReference type="ChEBI" id="CHEBI:60240"/>
    </cofactor>
</comment>
<evidence type="ECO:0000313" key="8">
    <source>
        <dbReference type="EMBL" id="QPC43770.1"/>
    </source>
</evidence>
<dbReference type="SUPFAM" id="SSF51621">
    <property type="entry name" value="Phosphoenolpyruvate/pyruvate domain"/>
    <property type="match status" value="1"/>
</dbReference>
<dbReference type="InterPro" id="IPR015813">
    <property type="entry name" value="Pyrv/PenolPyrv_kinase-like_dom"/>
</dbReference>
<feature type="domain" description="HpcH/HpaI aldolase/citrate lyase" evidence="7">
    <location>
        <begin position="18"/>
        <end position="240"/>
    </location>
</feature>
<dbReference type="AlphaFoldDB" id="A0A7S8HCN1"/>
<keyword evidence="3" id="KW-0479">Metal-binding</keyword>
<evidence type="ECO:0000256" key="3">
    <source>
        <dbReference type="ARBA" id="ARBA00022723"/>
    </source>
</evidence>
<sequence length="254" mass="26627">MDISRNSFKAALGAGKVQLGIWSCLCSPLVSELLAQSGFDWILFDGEHSPVEIADLLPLLQAASGGTASLAVRPPWNDRVLIKKVLDLGAQTVLVPFVETAEEARDAARACWYPPAGVRGVASATRAGGFGRIADYFHKANDEMCVLVQVETAGALARLDEIARADGVDGVFIGPSDLAASMGHLGNPGHGEVQEAIREAAGAIRKAGKAPGILATSAADAQKYVDWGYLFVACSLDVRILATGLDGLLKDMGR</sequence>
<dbReference type="RefSeq" id="WP_213161133.1">
    <property type="nucleotide sequence ID" value="NZ_CP058214.1"/>
</dbReference>
<dbReference type="InterPro" id="IPR050251">
    <property type="entry name" value="HpcH-HpaI_aldolase"/>
</dbReference>
<comment type="catalytic activity">
    <reaction evidence="6">
        <text>D-glyceraldehyde + pyruvate = 2-dehydro-3-deoxy-L-galactonate</text>
        <dbReference type="Rhea" id="RHEA:80055"/>
        <dbReference type="ChEBI" id="CHEBI:15361"/>
        <dbReference type="ChEBI" id="CHEBI:17378"/>
        <dbReference type="ChEBI" id="CHEBI:75545"/>
    </reaction>
</comment>